<feature type="transmembrane region" description="Helical" evidence="1">
    <location>
        <begin position="63"/>
        <end position="80"/>
    </location>
</feature>
<keyword evidence="1" id="KW-0812">Transmembrane</keyword>
<protein>
    <recommendedName>
        <fullName evidence="4">DUF3040 domain-containing protein</fullName>
    </recommendedName>
</protein>
<sequence>MLSDEDRRRLQDIEAAIRMEDPRFAERLAQGSFPTRARRAVALLLVVVGLLGLLAGMALLSGVMVLFAVLVTGMGVTLWLRRGGTHRPAG</sequence>
<organism evidence="2 3">
    <name type="scientific">Pseudonocardia halophobica</name>
    <dbReference type="NCBI Taxonomy" id="29401"/>
    <lineage>
        <taxon>Bacteria</taxon>
        <taxon>Bacillati</taxon>
        <taxon>Actinomycetota</taxon>
        <taxon>Actinomycetes</taxon>
        <taxon>Pseudonocardiales</taxon>
        <taxon>Pseudonocardiaceae</taxon>
        <taxon>Pseudonocardia</taxon>
    </lineage>
</organism>
<name>A0A9W6L7J3_9PSEU</name>
<accession>A0A9W6L7J3</accession>
<proteinExistence type="predicted"/>
<evidence type="ECO:0000313" key="3">
    <source>
        <dbReference type="Proteomes" id="UP001143463"/>
    </source>
</evidence>
<keyword evidence="1" id="KW-1133">Transmembrane helix</keyword>
<dbReference type="Pfam" id="PF11239">
    <property type="entry name" value="DUF3040"/>
    <property type="match status" value="1"/>
</dbReference>
<keyword evidence="1" id="KW-0472">Membrane</keyword>
<feature type="transmembrane region" description="Helical" evidence="1">
    <location>
        <begin position="40"/>
        <end position="57"/>
    </location>
</feature>
<gene>
    <name evidence="2" type="ORF">GCM10017577_54870</name>
</gene>
<dbReference type="InterPro" id="IPR021401">
    <property type="entry name" value="DUF3040"/>
</dbReference>
<dbReference type="AlphaFoldDB" id="A0A9W6L7J3"/>
<reference evidence="2" key="1">
    <citation type="journal article" date="2014" name="Int. J. Syst. Evol. Microbiol.">
        <title>Complete genome sequence of Corynebacterium casei LMG S-19264T (=DSM 44701T), isolated from a smear-ripened cheese.</title>
        <authorList>
            <consortium name="US DOE Joint Genome Institute (JGI-PGF)"/>
            <person name="Walter F."/>
            <person name="Albersmeier A."/>
            <person name="Kalinowski J."/>
            <person name="Ruckert C."/>
        </authorList>
    </citation>
    <scope>NUCLEOTIDE SEQUENCE</scope>
    <source>
        <strain evidence="2">VKM Ac-1069</strain>
    </source>
</reference>
<evidence type="ECO:0000256" key="1">
    <source>
        <dbReference type="SAM" id="Phobius"/>
    </source>
</evidence>
<keyword evidence="3" id="KW-1185">Reference proteome</keyword>
<dbReference type="RefSeq" id="WP_037046779.1">
    <property type="nucleotide sequence ID" value="NZ_BAAAUZ010000007.1"/>
</dbReference>
<dbReference type="EMBL" id="BSFQ01000031">
    <property type="protein sequence ID" value="GLL14340.1"/>
    <property type="molecule type" value="Genomic_DNA"/>
</dbReference>
<evidence type="ECO:0000313" key="2">
    <source>
        <dbReference type="EMBL" id="GLL14340.1"/>
    </source>
</evidence>
<evidence type="ECO:0008006" key="4">
    <source>
        <dbReference type="Google" id="ProtNLM"/>
    </source>
</evidence>
<comment type="caution">
    <text evidence="2">The sequence shown here is derived from an EMBL/GenBank/DDBJ whole genome shotgun (WGS) entry which is preliminary data.</text>
</comment>
<dbReference type="Proteomes" id="UP001143463">
    <property type="component" value="Unassembled WGS sequence"/>
</dbReference>
<reference evidence="2" key="2">
    <citation type="submission" date="2023-01" db="EMBL/GenBank/DDBJ databases">
        <authorList>
            <person name="Sun Q."/>
            <person name="Evtushenko L."/>
        </authorList>
    </citation>
    <scope>NUCLEOTIDE SEQUENCE</scope>
    <source>
        <strain evidence="2">VKM Ac-1069</strain>
    </source>
</reference>